<comment type="caution">
    <text evidence="1">The sequence shown here is derived from an EMBL/GenBank/DDBJ whole genome shotgun (WGS) entry which is preliminary data.</text>
</comment>
<dbReference type="Proteomes" id="UP000789759">
    <property type="component" value="Unassembled WGS sequence"/>
</dbReference>
<dbReference type="EMBL" id="CAJVQA010002927">
    <property type="protein sequence ID" value="CAG8560944.1"/>
    <property type="molecule type" value="Genomic_DNA"/>
</dbReference>
<accession>A0A9N9BDE3</accession>
<sequence length="315" mass="36206">MIVKSCQKKKKISNKGLKVLCDCLKCQRTPLSRNLVSISTCIHHHKKYPQGEKTQLSSDEQGMSIVEQELSDNEQELSDNEQIFNDQMLSNTEIIDLESLTNCELYSWEASENTSDNELLTDSNSVSNSKSNEDYHTTIQLPPGFSEAYRLLEIKVHSNMTNETFRKIMDAFSEQNISLYRATKKLSSLVSIDPIWVDCCVKSCCAFTSNLKDLQECPVCREERWNQMQNGSKNEDFILHCSVVSWLEETPALAKLMCTTGHNSYQGCRYCNICGIWENHVYFPTRPLKNKQGVVYDPSNLPKRTHQDYLNKIRE</sequence>
<gene>
    <name evidence="1" type="ORF">CPELLU_LOCUS5196</name>
</gene>
<name>A0A9N9BDE3_9GLOM</name>
<organism evidence="1 2">
    <name type="scientific">Cetraspora pellucida</name>
    <dbReference type="NCBI Taxonomy" id="1433469"/>
    <lineage>
        <taxon>Eukaryota</taxon>
        <taxon>Fungi</taxon>
        <taxon>Fungi incertae sedis</taxon>
        <taxon>Mucoromycota</taxon>
        <taxon>Glomeromycotina</taxon>
        <taxon>Glomeromycetes</taxon>
        <taxon>Diversisporales</taxon>
        <taxon>Gigasporaceae</taxon>
        <taxon>Cetraspora</taxon>
    </lineage>
</organism>
<proteinExistence type="predicted"/>
<dbReference type="AlphaFoldDB" id="A0A9N9BDE3"/>
<reference evidence="1" key="1">
    <citation type="submission" date="2021-06" db="EMBL/GenBank/DDBJ databases">
        <authorList>
            <person name="Kallberg Y."/>
            <person name="Tangrot J."/>
            <person name="Rosling A."/>
        </authorList>
    </citation>
    <scope>NUCLEOTIDE SEQUENCE</scope>
    <source>
        <strain evidence="1">FL966</strain>
    </source>
</reference>
<evidence type="ECO:0000313" key="2">
    <source>
        <dbReference type="Proteomes" id="UP000789759"/>
    </source>
</evidence>
<keyword evidence="2" id="KW-1185">Reference proteome</keyword>
<evidence type="ECO:0000313" key="1">
    <source>
        <dbReference type="EMBL" id="CAG8560944.1"/>
    </source>
</evidence>
<protein>
    <submittedName>
        <fullName evidence="1">87_t:CDS:1</fullName>
    </submittedName>
</protein>
<dbReference type="OrthoDB" id="2429735at2759"/>